<comment type="caution">
    <text evidence="1">The sequence shown here is derived from an EMBL/GenBank/DDBJ whole genome shotgun (WGS) entry which is preliminary data.</text>
</comment>
<dbReference type="NCBIfam" id="NF033450">
    <property type="entry name" value="BREX_PglZ_1_B"/>
    <property type="match status" value="1"/>
</dbReference>
<reference evidence="1 2" key="1">
    <citation type="submission" date="2024-09" db="EMBL/GenBank/DDBJ databases">
        <title>Aeromonas strains Genome sequencing and assembly.</title>
        <authorList>
            <person name="Hu X."/>
            <person name="Tang B."/>
        </authorList>
    </citation>
    <scope>NUCLEOTIDE SEQUENCE [LARGE SCALE GENOMIC DNA]</scope>
    <source>
        <strain evidence="1 2">NB23SCDHY001</strain>
    </source>
</reference>
<dbReference type="Pfam" id="PF08665">
    <property type="entry name" value="PglZ"/>
    <property type="match status" value="1"/>
</dbReference>
<protein>
    <submittedName>
        <fullName evidence="1">BREX-1 system phosphatase PglZ type B</fullName>
    </submittedName>
</protein>
<evidence type="ECO:0000313" key="1">
    <source>
        <dbReference type="EMBL" id="MFM4892118.1"/>
    </source>
</evidence>
<dbReference type="Proteomes" id="UP001630969">
    <property type="component" value="Unassembled WGS sequence"/>
</dbReference>
<dbReference type="RefSeq" id="WP_408788273.1">
    <property type="nucleotide sequence ID" value="NZ_JBGXBU010000001.1"/>
</dbReference>
<gene>
    <name evidence="1" type="primary">pglZ</name>
    <name evidence="1" type="ORF">ACEUDJ_04390</name>
</gene>
<organism evidence="1 2">
    <name type="scientific">Aeromonas bivalvium</name>
    <dbReference type="NCBI Taxonomy" id="440079"/>
    <lineage>
        <taxon>Bacteria</taxon>
        <taxon>Pseudomonadati</taxon>
        <taxon>Pseudomonadota</taxon>
        <taxon>Gammaproteobacteria</taxon>
        <taxon>Aeromonadales</taxon>
        <taxon>Aeromonadaceae</taxon>
        <taxon>Aeromonas</taxon>
    </lineage>
</organism>
<name>A0ABW9GPI1_9GAMM</name>
<dbReference type="GeneID" id="97219311"/>
<keyword evidence="2" id="KW-1185">Reference proteome</keyword>
<proteinExistence type="predicted"/>
<accession>A0ABW9GPI1</accession>
<evidence type="ECO:0000313" key="2">
    <source>
        <dbReference type="Proteomes" id="UP001630969"/>
    </source>
</evidence>
<sequence>MQVIDYLVTQLRDSARYNSQVQVPPAVVLWTDETRQWQAAMPIIKRYLPELLELGEYRPTERTGPAIWLKCMIAGTVAGTTPEQSLPADAIPILYLPGVSRKDLRAIDQCSLALQPLAELQYRGCWWAYNTAGRDWSVGSFLSNPKVGLQLDVAKDGKTQQALLEVLPDLLEAQAVSLQGKRLETSDLYALAGGDPIRNMLAWLNEPEAIQKEWQQSNRWQHFCGQSQDAFGVDPANAEISSLLPLLCDAQGPWQAVWERFSDTAAHHSSLIKALYQVQPSELLSEPARYPFCNEHEEQRLAQTLTTLVNEEVATIRTHLASLNVEHAARREWLWAGLGLSPWAMLLDPLSQLSELTRQPLGGPDIETMASYYQEKVWQTDDLALQVMALASDSAMEQVAAALLGKLYTPWLEAVTLHFQHLVKNQGYPGGQGVQEPVGAYQGASTVLFFVDGLRLDMGHRLMHLLAQANLHASLKTRWSALPSLTATAKAAVTPLSPLLTGHLENDDFVPQFSDGGAVFSSHHFKKGLDQAGWQYLEGHDCGEPEQGKAWVQCGDLDNLGHERQQSLPKFIDHALKGVVERIVSLLDAGWARVHVVTDHGWLWSPEKLPKAELTKHMTELRTPRCAILKGNGQSDYLQCPWHWNPAVRVVMAPGISLFQAGDYYNHGGVSLQECLTPELMVSNNNK</sequence>
<dbReference type="EMBL" id="JBGXBU010000001">
    <property type="protein sequence ID" value="MFM4892118.1"/>
    <property type="molecule type" value="Genomic_DNA"/>
</dbReference>